<dbReference type="Pfam" id="PF03401">
    <property type="entry name" value="TctC"/>
    <property type="match status" value="1"/>
</dbReference>
<dbReference type="CDD" id="cd07012">
    <property type="entry name" value="PBP2_Bug_TTT"/>
    <property type="match status" value="1"/>
</dbReference>
<evidence type="ECO:0000256" key="2">
    <source>
        <dbReference type="SAM" id="SignalP"/>
    </source>
</evidence>
<organism evidence="3">
    <name type="scientific">uncultured Acetobacteraceae bacterium</name>
    <dbReference type="NCBI Taxonomy" id="169975"/>
    <lineage>
        <taxon>Bacteria</taxon>
        <taxon>Pseudomonadati</taxon>
        <taxon>Pseudomonadota</taxon>
        <taxon>Alphaproteobacteria</taxon>
        <taxon>Acetobacterales</taxon>
        <taxon>Acetobacteraceae</taxon>
        <taxon>environmental samples</taxon>
    </lineage>
</organism>
<comment type="similarity">
    <text evidence="1">Belongs to the UPF0065 (bug) family.</text>
</comment>
<dbReference type="EMBL" id="CADCTL010000166">
    <property type="protein sequence ID" value="CAA9255400.1"/>
    <property type="molecule type" value="Genomic_DNA"/>
</dbReference>
<dbReference type="PANTHER" id="PTHR42928">
    <property type="entry name" value="TRICARBOXYLATE-BINDING PROTEIN"/>
    <property type="match status" value="1"/>
</dbReference>
<name>A0A6J4ILW8_9PROT</name>
<feature type="chain" id="PRO_5026973205" evidence="2">
    <location>
        <begin position="21"/>
        <end position="330"/>
    </location>
</feature>
<keyword evidence="2" id="KW-0732">Signal</keyword>
<dbReference type="PANTHER" id="PTHR42928:SF5">
    <property type="entry name" value="BLR1237 PROTEIN"/>
    <property type="match status" value="1"/>
</dbReference>
<evidence type="ECO:0000313" key="3">
    <source>
        <dbReference type="EMBL" id="CAA9255400.1"/>
    </source>
</evidence>
<dbReference type="InterPro" id="IPR005064">
    <property type="entry name" value="BUG"/>
</dbReference>
<gene>
    <name evidence="3" type="ORF">AVDCRST_MAG04-2396</name>
</gene>
<accession>A0A6J4ILW8</accession>
<proteinExistence type="inferred from homology"/>
<dbReference type="AlphaFoldDB" id="A0A6J4ILW8"/>
<dbReference type="Gene3D" id="3.40.190.150">
    <property type="entry name" value="Bordetella uptake gene, domain 1"/>
    <property type="match status" value="1"/>
</dbReference>
<feature type="signal peptide" evidence="2">
    <location>
        <begin position="1"/>
        <end position="20"/>
    </location>
</feature>
<sequence>MKRRLVLAAAAALPSLGAAARLSRPAAAQGAWPARPVRIVVVFPPGGASDIVARVLAEALSARMGARFVVDNRAGAAGTIGAAHVAQQPADGYTLMLSNTAPIVASPPLYPRSGYDPVRSFTHIAWLGTTPAVITANPAAVPAKDFPELISWIKAQPKPPAYGTSGNGSVPHVLGVLIERETGARMTHVPYRGSAPMQAELLGGSLPLGFDVLPDTVENIRAGRLRAFAVTSAARQPMASEVPTTAELGFPEIQIDNWVGLSGPANLPAPIVERLRAETVAALATPEVRRRLEERGITGEPLGPEAFAGLVTQQVREIGGLVAGLGMQLD</sequence>
<evidence type="ECO:0000256" key="1">
    <source>
        <dbReference type="ARBA" id="ARBA00006987"/>
    </source>
</evidence>
<dbReference type="InterPro" id="IPR042100">
    <property type="entry name" value="Bug_dom1"/>
</dbReference>
<dbReference type="PIRSF" id="PIRSF017082">
    <property type="entry name" value="YflP"/>
    <property type="match status" value="1"/>
</dbReference>
<dbReference type="Gene3D" id="3.40.190.10">
    <property type="entry name" value="Periplasmic binding protein-like II"/>
    <property type="match status" value="1"/>
</dbReference>
<reference evidence="3" key="1">
    <citation type="submission" date="2020-02" db="EMBL/GenBank/DDBJ databases">
        <authorList>
            <person name="Meier V. D."/>
        </authorList>
    </citation>
    <scope>NUCLEOTIDE SEQUENCE</scope>
    <source>
        <strain evidence="3">AVDCRST_MAG04</strain>
    </source>
</reference>
<protein>
    <submittedName>
        <fullName evidence="3">BUG/TctC family periplasmic protein</fullName>
    </submittedName>
</protein>